<comment type="caution">
    <text evidence="5">The sequence shown here is derived from an EMBL/GenBank/DDBJ whole genome shotgun (WGS) entry which is preliminary data.</text>
</comment>
<keyword evidence="2" id="KW-0808">Transferase</keyword>
<evidence type="ECO:0000256" key="1">
    <source>
        <dbReference type="ARBA" id="ARBA00022737"/>
    </source>
</evidence>
<dbReference type="AlphaFoldDB" id="A0A178K370"/>
<dbReference type="PANTHER" id="PTHR43855">
    <property type="entry name" value="THIOSULFATE SULFURTRANSFERASE"/>
    <property type="match status" value="1"/>
</dbReference>
<evidence type="ECO:0000313" key="5">
    <source>
        <dbReference type="EMBL" id="OAN11405.1"/>
    </source>
</evidence>
<keyword evidence="3" id="KW-0732">Signal</keyword>
<dbReference type="Proteomes" id="UP000078503">
    <property type="component" value="Unassembled WGS sequence"/>
</dbReference>
<gene>
    <name evidence="5" type="ORF">A3K86_20890</name>
</gene>
<dbReference type="PROSITE" id="PS00683">
    <property type="entry name" value="RHODANESE_2"/>
    <property type="match status" value="1"/>
</dbReference>
<dbReference type="GO" id="GO:0004792">
    <property type="term" value="F:thiosulfate-cyanide sulfurtransferase activity"/>
    <property type="evidence" value="ECO:0007669"/>
    <property type="project" value="InterPro"/>
</dbReference>
<dbReference type="InterPro" id="IPR001307">
    <property type="entry name" value="Thiosulphate_STrfase_CS"/>
</dbReference>
<dbReference type="PANTHER" id="PTHR43855:SF1">
    <property type="entry name" value="THIOSULFATE SULFURTRANSFERASE"/>
    <property type="match status" value="1"/>
</dbReference>
<evidence type="ECO:0000256" key="3">
    <source>
        <dbReference type="SAM" id="SignalP"/>
    </source>
</evidence>
<feature type="domain" description="Rhodanese" evidence="4">
    <location>
        <begin position="58"/>
        <end position="165"/>
    </location>
</feature>
<dbReference type="OrthoDB" id="9781034at2"/>
<sequence>MKFIKVTQRLLFVTTVAIATLNMSGCFYNQKELGKIGDETESVGIVSVTSDYIDLNLKNANFVLIDTRTDEEFNGWVIDENINGGHISGAINLAFNLLDGLSKEELKEMLTKNGLSPEKNIVVYSNYGKESLKVYNVLKEAGYENIANYEGGMKEWSSVNPLKIEKLKYYEKLLYPQWVKDLTEGEKIAHYDGREYIIVHVDYQKEEEYKKGHIKGAIYIDTNELESLPLWNVVSDEKIKNLLSAAGITKDKMIIIYSDEPMASGRLAHVLMYAGVEDVRIINSNIKGLISAGLTLEQGSNEWVPDDDFGGNIPMHPEYTINLQQAKKLIENPNGRLVAVVSWDEYVGANNGGYSYFTEKGRIPGSVFGHGGSDGYHSEDFVDSDGTMRDYTQIQKMWQEWGIKPENESSFFCATGWRGALAFFDAYLMGWENVSVYDGGFYEWIQDPNNQIETGDPRVN</sequence>
<dbReference type="SMART" id="SM00450">
    <property type="entry name" value="RHOD"/>
    <property type="match status" value="3"/>
</dbReference>
<evidence type="ECO:0000259" key="4">
    <source>
        <dbReference type="PROSITE" id="PS50206"/>
    </source>
</evidence>
<keyword evidence="1" id="KW-0677">Repeat</keyword>
<evidence type="ECO:0000313" key="6">
    <source>
        <dbReference type="Proteomes" id="UP000078503"/>
    </source>
</evidence>
<name>A0A178K370_9GAMM</name>
<dbReference type="InterPro" id="IPR051126">
    <property type="entry name" value="Thiosulfate_sulfurtransferase"/>
</dbReference>
<dbReference type="STRING" id="858640.A3K86_20890"/>
<dbReference type="InterPro" id="IPR001763">
    <property type="entry name" value="Rhodanese-like_dom"/>
</dbReference>
<dbReference type="Gene3D" id="3.40.250.10">
    <property type="entry name" value="Rhodanese-like domain"/>
    <property type="match status" value="3"/>
</dbReference>
<dbReference type="RefSeq" id="WP_068336144.1">
    <property type="nucleotide sequence ID" value="NZ_LVHF01000033.1"/>
</dbReference>
<dbReference type="EMBL" id="LVHF01000033">
    <property type="protein sequence ID" value="OAN11405.1"/>
    <property type="molecule type" value="Genomic_DNA"/>
</dbReference>
<keyword evidence="6" id="KW-1185">Reference proteome</keyword>
<feature type="domain" description="Rhodanese" evidence="4">
    <location>
        <begin position="192"/>
        <end position="298"/>
    </location>
</feature>
<protein>
    <recommendedName>
        <fullName evidence="2">Sulfurtransferase</fullName>
    </recommendedName>
</protein>
<dbReference type="Pfam" id="PF00581">
    <property type="entry name" value="Rhodanese"/>
    <property type="match status" value="3"/>
</dbReference>
<dbReference type="PROSITE" id="PS50206">
    <property type="entry name" value="RHODANESE_3"/>
    <property type="match status" value="3"/>
</dbReference>
<dbReference type="SUPFAM" id="SSF52821">
    <property type="entry name" value="Rhodanese/Cell cycle control phosphatase"/>
    <property type="match status" value="3"/>
</dbReference>
<accession>A0A178K370</accession>
<reference evidence="5 6" key="1">
    <citation type="submission" date="2016-03" db="EMBL/GenBank/DDBJ databases">
        <title>Photobacterium proteolyticum sp. nov. a protease producing bacterium isolated from ocean sediments of Laizhou Bay.</title>
        <authorList>
            <person name="Li Y."/>
        </authorList>
    </citation>
    <scope>NUCLEOTIDE SEQUENCE [LARGE SCALE GENOMIC DNA]</scope>
    <source>
        <strain evidence="5 6">R-40508</strain>
    </source>
</reference>
<feature type="chain" id="PRO_5008089958" description="Sulfurtransferase" evidence="3">
    <location>
        <begin position="20"/>
        <end position="460"/>
    </location>
</feature>
<feature type="signal peptide" evidence="3">
    <location>
        <begin position="1"/>
        <end position="19"/>
    </location>
</feature>
<dbReference type="InterPro" id="IPR036873">
    <property type="entry name" value="Rhodanese-like_dom_sf"/>
</dbReference>
<evidence type="ECO:0000256" key="2">
    <source>
        <dbReference type="RuleBase" id="RU000507"/>
    </source>
</evidence>
<organism evidence="5 6">
    <name type="scientific">Photobacterium jeanii</name>
    <dbReference type="NCBI Taxonomy" id="858640"/>
    <lineage>
        <taxon>Bacteria</taxon>
        <taxon>Pseudomonadati</taxon>
        <taxon>Pseudomonadota</taxon>
        <taxon>Gammaproteobacteria</taxon>
        <taxon>Vibrionales</taxon>
        <taxon>Vibrionaceae</taxon>
        <taxon>Photobacterium</taxon>
    </lineage>
</organism>
<proteinExistence type="predicted"/>
<feature type="domain" description="Rhodanese" evidence="4">
    <location>
        <begin position="331"/>
        <end position="453"/>
    </location>
</feature>